<feature type="compositionally biased region" description="Polar residues" evidence="6">
    <location>
        <begin position="7"/>
        <end position="22"/>
    </location>
</feature>
<feature type="region of interest" description="Disordered" evidence="6">
    <location>
        <begin position="159"/>
        <end position="194"/>
    </location>
</feature>
<dbReference type="PANTHER" id="PTHR31042">
    <property type="entry name" value="CORE-2/I-BRANCHING BETA-1,6-N-ACETYLGLUCOSAMINYLTRANSFERASE FAMILY PROTEIN-RELATED"/>
    <property type="match status" value="1"/>
</dbReference>
<dbReference type="GO" id="GO:0016020">
    <property type="term" value="C:membrane"/>
    <property type="evidence" value="ECO:0007669"/>
    <property type="project" value="UniProtKB-SubCell"/>
</dbReference>
<keyword evidence="7" id="KW-0812">Transmembrane</keyword>
<evidence type="ECO:0000256" key="4">
    <source>
        <dbReference type="ARBA" id="ARBA00023136"/>
    </source>
</evidence>
<evidence type="ECO:0000313" key="9">
    <source>
        <dbReference type="Proteomes" id="UP000007264"/>
    </source>
</evidence>
<evidence type="ECO:0000256" key="3">
    <source>
        <dbReference type="ARBA" id="ARBA00022679"/>
    </source>
</evidence>
<dbReference type="InterPro" id="IPR044174">
    <property type="entry name" value="BC10-like"/>
</dbReference>
<evidence type="ECO:0000256" key="7">
    <source>
        <dbReference type="SAM" id="Phobius"/>
    </source>
</evidence>
<name>I0YWA7_COCSC</name>
<proteinExistence type="predicted"/>
<sequence>MKMPRVSSRSGGLNRISSTQSLAGDVEKPESRSGSLNGCPQHRHPRSVLTIAVCMLLACAALSGFVGYSWKAGQLTDRQEIVVRGVAYVHAVPQRSIQQLDSSASTAMSVVSAAPSLDDVDLVMANLEGLCTEETSWKSQETNLEQCIQGPWAKSEELQGSVVRESGSRPSGRSPAGSLQQSQPQPTPGRGLLGLRSGFMRRAARSAAARKLSEASECGAALGIPKVALLFLTPGDMPLEQTWEAWLRATAGKLRVDCLAKRVCDAADEHAMLTAINAACAPGNSTLSHLFSIYIHPSPSHKGYDKRSIFHGREISPRVNVEWASWGIVEAERLLLRAALEDPLNQRFVFLSEACAPLVPASVMYAQLMSEPKSRINACTSSDSDADTDRWEPEMQQGELSLKHWRKSAQWASLTRKHAQIVSDDVAVADVFAKHCRVGTDKKTGHVYKCIADEHYIPTLLALKGVEAETDCSGSMTYVHWWGEGDSMKPETFVRSEVSGDLIEQMRMSDFGCENAAAIASAPNILATMDDLATKRCDWQPEAGYPSGLLGPSCHLFARKWDKWTSEAMMDLLELEESLSMLDSRSGACLRPQPPLLSDL</sequence>
<keyword evidence="3" id="KW-0808">Transferase</keyword>
<dbReference type="InterPro" id="IPR003406">
    <property type="entry name" value="Glyco_trans_14"/>
</dbReference>
<dbReference type="eggNOG" id="ENOG502QS7F">
    <property type="taxonomic scope" value="Eukaryota"/>
</dbReference>
<protein>
    <submittedName>
        <fullName evidence="8">Uncharacterized protein</fullName>
    </submittedName>
</protein>
<keyword evidence="5" id="KW-0325">Glycoprotein</keyword>
<evidence type="ECO:0000256" key="1">
    <source>
        <dbReference type="ARBA" id="ARBA00004606"/>
    </source>
</evidence>
<evidence type="ECO:0000256" key="5">
    <source>
        <dbReference type="ARBA" id="ARBA00023180"/>
    </source>
</evidence>
<feature type="compositionally biased region" description="Low complexity" evidence="6">
    <location>
        <begin position="160"/>
        <end position="178"/>
    </location>
</feature>
<dbReference type="AlphaFoldDB" id="I0YWA7"/>
<feature type="transmembrane region" description="Helical" evidence="7">
    <location>
        <begin position="48"/>
        <end position="70"/>
    </location>
</feature>
<comment type="subcellular location">
    <subcellularLocation>
        <location evidence="1">Membrane</location>
        <topology evidence="1">Single-pass type II membrane protein</topology>
    </subcellularLocation>
</comment>
<dbReference type="EMBL" id="AGSI01000009">
    <property type="protein sequence ID" value="EIE22676.1"/>
    <property type="molecule type" value="Genomic_DNA"/>
</dbReference>
<keyword evidence="2" id="KW-0328">Glycosyltransferase</keyword>
<evidence type="ECO:0000256" key="2">
    <source>
        <dbReference type="ARBA" id="ARBA00022676"/>
    </source>
</evidence>
<dbReference type="PANTHER" id="PTHR31042:SF145">
    <property type="entry name" value="CORE-2_I-BRANCHING BETA-1,6-N-ACETYLGLUCOSAMINYLTRANSFERASE FAMILY PROTEIN"/>
    <property type="match status" value="1"/>
</dbReference>
<evidence type="ECO:0000313" key="8">
    <source>
        <dbReference type="EMBL" id="EIE22676.1"/>
    </source>
</evidence>
<reference evidence="8 9" key="1">
    <citation type="journal article" date="2012" name="Genome Biol.">
        <title>The genome of the polar eukaryotic microalga coccomyxa subellipsoidea reveals traits of cold adaptation.</title>
        <authorList>
            <person name="Blanc G."/>
            <person name="Agarkova I."/>
            <person name="Grimwood J."/>
            <person name="Kuo A."/>
            <person name="Brueggeman A."/>
            <person name="Dunigan D."/>
            <person name="Gurnon J."/>
            <person name="Ladunga I."/>
            <person name="Lindquist E."/>
            <person name="Lucas S."/>
            <person name="Pangilinan J."/>
            <person name="Proschold T."/>
            <person name="Salamov A."/>
            <person name="Schmutz J."/>
            <person name="Weeks D."/>
            <person name="Yamada T."/>
            <person name="Claverie J.M."/>
            <person name="Grigoriev I."/>
            <person name="Van Etten J."/>
            <person name="Lomsadze A."/>
            <person name="Borodovsky M."/>
        </authorList>
    </citation>
    <scope>NUCLEOTIDE SEQUENCE [LARGE SCALE GENOMIC DNA]</scope>
    <source>
        <strain evidence="8 9">C-169</strain>
    </source>
</reference>
<gene>
    <name evidence="8" type="ORF">COCSUDRAFT_66338</name>
</gene>
<dbReference type="GO" id="GO:0016757">
    <property type="term" value="F:glycosyltransferase activity"/>
    <property type="evidence" value="ECO:0007669"/>
    <property type="project" value="UniProtKB-KW"/>
</dbReference>
<accession>I0YWA7</accession>
<comment type="caution">
    <text evidence="8">The sequence shown here is derived from an EMBL/GenBank/DDBJ whole genome shotgun (WGS) entry which is preliminary data.</text>
</comment>
<keyword evidence="7" id="KW-1133">Transmembrane helix</keyword>
<feature type="region of interest" description="Disordered" evidence="6">
    <location>
        <begin position="1"/>
        <end position="40"/>
    </location>
</feature>
<dbReference type="KEGG" id="csl:COCSUDRAFT_66338"/>
<keyword evidence="9" id="KW-1185">Reference proteome</keyword>
<evidence type="ECO:0000256" key="6">
    <source>
        <dbReference type="SAM" id="MobiDB-lite"/>
    </source>
</evidence>
<dbReference type="RefSeq" id="XP_005647220.1">
    <property type="nucleotide sequence ID" value="XM_005647163.1"/>
</dbReference>
<dbReference type="GeneID" id="17040663"/>
<organism evidence="8 9">
    <name type="scientific">Coccomyxa subellipsoidea (strain C-169)</name>
    <name type="common">Green microalga</name>
    <dbReference type="NCBI Taxonomy" id="574566"/>
    <lineage>
        <taxon>Eukaryota</taxon>
        <taxon>Viridiplantae</taxon>
        <taxon>Chlorophyta</taxon>
        <taxon>core chlorophytes</taxon>
        <taxon>Trebouxiophyceae</taxon>
        <taxon>Trebouxiophyceae incertae sedis</taxon>
        <taxon>Coccomyxaceae</taxon>
        <taxon>Coccomyxa</taxon>
        <taxon>Coccomyxa subellipsoidea</taxon>
    </lineage>
</organism>
<keyword evidence="4 7" id="KW-0472">Membrane</keyword>
<dbReference type="OrthoDB" id="191334at2759"/>
<dbReference type="Proteomes" id="UP000007264">
    <property type="component" value="Unassembled WGS sequence"/>
</dbReference>
<dbReference type="Pfam" id="PF02485">
    <property type="entry name" value="Branch"/>
    <property type="match status" value="1"/>
</dbReference>